<evidence type="ECO:0000313" key="1">
    <source>
        <dbReference type="EMBL" id="MEH2552505.1"/>
    </source>
</evidence>
<organism evidence="1 2">
    <name type="scientific">Bradyrhizobium algeriense</name>
    <dbReference type="NCBI Taxonomy" id="634784"/>
    <lineage>
        <taxon>Bacteria</taxon>
        <taxon>Pseudomonadati</taxon>
        <taxon>Pseudomonadota</taxon>
        <taxon>Alphaproteobacteria</taxon>
        <taxon>Hyphomicrobiales</taxon>
        <taxon>Nitrobacteraceae</taxon>
        <taxon>Bradyrhizobium</taxon>
    </lineage>
</organism>
<dbReference type="Pfam" id="PF19654">
    <property type="entry name" value="DUF6157"/>
    <property type="match status" value="1"/>
</dbReference>
<keyword evidence="2" id="KW-1185">Reference proteome</keyword>
<sequence>MSGTTGSLMTKTVHTTNCFDTFIQVAEDCPARTGEEPPARAGNPTVAGLQYRMIAEAPYKYTSDDVIFATSAHGRQLDAKATKKARSLARDEFFSKGQACLRASGLGKRFGWGVHADAEGRVAIYAVDSKRYQALARDPDIKQVRAMRTKRA</sequence>
<accession>A0ABU8B1V2</accession>
<comment type="caution">
    <text evidence="1">The sequence shown here is derived from an EMBL/GenBank/DDBJ whole genome shotgun (WGS) entry which is preliminary data.</text>
</comment>
<name>A0ABU8B1V2_9BRAD</name>
<reference evidence="1 2" key="1">
    <citation type="submission" date="2024-02" db="EMBL/GenBank/DDBJ databases">
        <title>Adaptive strategies in a cosmopolitan and abundant soil bacterium.</title>
        <authorList>
            <person name="Carini P."/>
        </authorList>
    </citation>
    <scope>NUCLEOTIDE SEQUENCE [LARGE SCALE GENOMIC DNA]</scope>
    <source>
        <strain evidence="1 2">AZCC 1608</strain>
    </source>
</reference>
<dbReference type="EMBL" id="JAZHRV010000001">
    <property type="protein sequence ID" value="MEH2552505.1"/>
    <property type="molecule type" value="Genomic_DNA"/>
</dbReference>
<dbReference type="Proteomes" id="UP001364224">
    <property type="component" value="Unassembled WGS sequence"/>
</dbReference>
<evidence type="ECO:0000313" key="2">
    <source>
        <dbReference type="Proteomes" id="UP001364224"/>
    </source>
</evidence>
<dbReference type="InterPro" id="IPR046155">
    <property type="entry name" value="DUF6157"/>
</dbReference>
<gene>
    <name evidence="1" type="ORF">V1286_000034</name>
</gene>
<protein>
    <submittedName>
        <fullName evidence="1">Uncharacterized protein</fullName>
    </submittedName>
</protein>
<proteinExistence type="predicted"/>